<feature type="coiled-coil region" evidence="1">
    <location>
        <begin position="138"/>
        <end position="179"/>
    </location>
</feature>
<accession>A0A9E8MUM1</accession>
<protein>
    <submittedName>
        <fullName evidence="3">Uncharacterized protein</fullName>
    </submittedName>
</protein>
<proteinExistence type="predicted"/>
<dbReference type="RefSeq" id="WP_267676441.1">
    <property type="nucleotide sequence ID" value="NZ_CP113088.1"/>
</dbReference>
<keyword evidence="1" id="KW-0175">Coiled coil</keyword>
<dbReference type="EMBL" id="CP113088">
    <property type="protein sequence ID" value="WAC01843.1"/>
    <property type="molecule type" value="Genomic_DNA"/>
</dbReference>
<feature type="chain" id="PRO_5039578822" evidence="2">
    <location>
        <begin position="20"/>
        <end position="251"/>
    </location>
</feature>
<evidence type="ECO:0000256" key="2">
    <source>
        <dbReference type="SAM" id="SignalP"/>
    </source>
</evidence>
<gene>
    <name evidence="3" type="ORF">N7U66_18510</name>
</gene>
<dbReference type="AlphaFoldDB" id="A0A9E8MUM1"/>
<evidence type="ECO:0000256" key="1">
    <source>
        <dbReference type="SAM" id="Coils"/>
    </source>
</evidence>
<keyword evidence="4" id="KW-1185">Reference proteome</keyword>
<evidence type="ECO:0000313" key="3">
    <source>
        <dbReference type="EMBL" id="WAC01843.1"/>
    </source>
</evidence>
<organism evidence="3 4">
    <name type="scientific">Lacinutrix neustonica</name>
    <dbReference type="NCBI Taxonomy" id="2980107"/>
    <lineage>
        <taxon>Bacteria</taxon>
        <taxon>Pseudomonadati</taxon>
        <taxon>Bacteroidota</taxon>
        <taxon>Flavobacteriia</taxon>
        <taxon>Flavobacteriales</taxon>
        <taxon>Flavobacteriaceae</taxon>
        <taxon>Lacinutrix</taxon>
    </lineage>
</organism>
<feature type="signal peptide" evidence="2">
    <location>
        <begin position="1"/>
        <end position="19"/>
    </location>
</feature>
<evidence type="ECO:0000313" key="4">
    <source>
        <dbReference type="Proteomes" id="UP001164705"/>
    </source>
</evidence>
<dbReference type="Proteomes" id="UP001164705">
    <property type="component" value="Chromosome"/>
</dbReference>
<reference evidence="3" key="1">
    <citation type="submission" date="2022-11" db="EMBL/GenBank/DDBJ databases">
        <title>Lacinutrix neustonica HL-RS19T sp. nov., isolated from the surface microlayer sample of brackish Lake Shihwa.</title>
        <authorList>
            <person name="Choi J.Y."/>
            <person name="Hwang C.Y."/>
        </authorList>
    </citation>
    <scope>NUCLEOTIDE SEQUENCE</scope>
    <source>
        <strain evidence="3">HL-RS19</strain>
    </source>
</reference>
<sequence length="251" mass="28406">MKKNYLLFFLFTFILTASYGQQSNATNVRFNLGKVSKNVIAGIESYNLEDLKYHARLSKESIEIVEKLTESEQCYNTLDISNSIAIYLETALLAEELVTARTYLNKTEDLILKAFYEYDVCSNEEANAVSSNYGENALTDLQQQQAELKAQQAALEQKAKDIKLQLAEQERQETILKKQQFVTSNERAMTSSINAYNDVLKSCECRTSLAPSQESVSDLSTKTIQEIKTFYLDKSITISQNFGAKLKACKE</sequence>
<dbReference type="KEGG" id="lnu:N7U66_18510"/>
<keyword evidence="2" id="KW-0732">Signal</keyword>
<name>A0A9E8MUM1_9FLAO</name>